<dbReference type="InterPro" id="IPR029028">
    <property type="entry name" value="Alpha/beta_knot_MTases"/>
</dbReference>
<dbReference type="InterPro" id="IPR013123">
    <property type="entry name" value="SpoU_subst-bd"/>
</dbReference>
<dbReference type="Gene3D" id="3.30.1330.30">
    <property type="match status" value="1"/>
</dbReference>
<dbReference type="GO" id="GO:0005829">
    <property type="term" value="C:cytosol"/>
    <property type="evidence" value="ECO:0007669"/>
    <property type="project" value="TreeGrafter"/>
</dbReference>
<dbReference type="GO" id="GO:0006396">
    <property type="term" value="P:RNA processing"/>
    <property type="evidence" value="ECO:0007669"/>
    <property type="project" value="InterPro"/>
</dbReference>
<dbReference type="InterPro" id="IPR001537">
    <property type="entry name" value="SpoU_MeTrfase"/>
</dbReference>
<organism evidence="5 6">
    <name type="scientific">Govanella unica</name>
    <dbReference type="NCBI Taxonomy" id="2975056"/>
    <lineage>
        <taxon>Bacteria</taxon>
        <taxon>Pseudomonadati</taxon>
        <taxon>Pseudomonadota</taxon>
        <taxon>Alphaproteobacteria</taxon>
        <taxon>Emcibacterales</taxon>
        <taxon>Govanellaceae</taxon>
        <taxon>Govanella</taxon>
    </lineage>
</organism>
<dbReference type="GO" id="GO:0003723">
    <property type="term" value="F:RNA binding"/>
    <property type="evidence" value="ECO:0007669"/>
    <property type="project" value="InterPro"/>
</dbReference>
<name>A0A9X3TVZ9_9PROT</name>
<dbReference type="Proteomes" id="UP001141619">
    <property type="component" value="Unassembled WGS sequence"/>
</dbReference>
<keyword evidence="1" id="KW-0489">Methyltransferase</keyword>
<keyword evidence="6" id="KW-1185">Reference proteome</keyword>
<dbReference type="InterPro" id="IPR004441">
    <property type="entry name" value="rRNA_MeTrfase_TrmH"/>
</dbReference>
<feature type="domain" description="RNA 2-O ribose methyltransferase substrate binding" evidence="4">
    <location>
        <begin position="29"/>
        <end position="106"/>
    </location>
</feature>
<dbReference type="RefSeq" id="WP_274942738.1">
    <property type="nucleotide sequence ID" value="NZ_JANWOI010000001.1"/>
</dbReference>
<evidence type="ECO:0000259" key="4">
    <source>
        <dbReference type="SMART" id="SM00967"/>
    </source>
</evidence>
<reference evidence="5" key="1">
    <citation type="submission" date="2022-08" db="EMBL/GenBank/DDBJ databases">
        <authorList>
            <person name="Vandamme P."/>
            <person name="Hettiarachchi A."/>
            <person name="Peeters C."/>
            <person name="Cnockaert M."/>
            <person name="Carlier A."/>
        </authorList>
    </citation>
    <scope>NUCLEOTIDE SEQUENCE</scope>
    <source>
        <strain evidence="5">LMG 31809</strain>
    </source>
</reference>
<evidence type="ECO:0000256" key="1">
    <source>
        <dbReference type="ARBA" id="ARBA00022603"/>
    </source>
</evidence>
<dbReference type="InterPro" id="IPR029026">
    <property type="entry name" value="tRNA_m1G_MTases_N"/>
</dbReference>
<dbReference type="Pfam" id="PF08032">
    <property type="entry name" value="SpoU_sub_bind"/>
    <property type="match status" value="1"/>
</dbReference>
<dbReference type="Pfam" id="PF00588">
    <property type="entry name" value="SpoU_methylase"/>
    <property type="match status" value="1"/>
</dbReference>
<dbReference type="GO" id="GO:0032259">
    <property type="term" value="P:methylation"/>
    <property type="evidence" value="ECO:0007669"/>
    <property type="project" value="UniProtKB-KW"/>
</dbReference>
<dbReference type="PANTHER" id="PTHR46429">
    <property type="entry name" value="23S RRNA (GUANOSINE-2'-O-)-METHYLTRANSFERASE RLMB"/>
    <property type="match status" value="1"/>
</dbReference>
<evidence type="ECO:0000313" key="5">
    <source>
        <dbReference type="EMBL" id="MDA5193040.1"/>
    </source>
</evidence>
<sequence>MTKSDRPQQGRRPKHGPRLEKSRPDGRLWLFGHHAVTAALLNPRRMSRELRCTRTALEALAPEVQEILQERRLVPVIMNGEALTPLAPPGSVHQGIFLAVEPLDDLGLEDIDSAQDRDSPSLVVFLDQVTDPHNVGAILRSAAAFGAAAVITQDRHAPPESAVIAKAASGALETVPWVRVVNLSRALDELAELGFWRIGLDGSADKALPAIDLGQRIALVLGAEGAGLRHGTREHCDVLAKLPITSAVESLNVSNAAAVALYEFARRSI</sequence>
<dbReference type="SMART" id="SM00967">
    <property type="entry name" value="SpoU_sub_bind"/>
    <property type="match status" value="1"/>
</dbReference>
<gene>
    <name evidence="5" type="primary">rlmB</name>
    <name evidence="5" type="ORF">NYP16_03595</name>
</gene>
<evidence type="ECO:0000313" key="6">
    <source>
        <dbReference type="Proteomes" id="UP001141619"/>
    </source>
</evidence>
<dbReference type="PANTHER" id="PTHR46429:SF1">
    <property type="entry name" value="23S RRNA (GUANOSINE-2'-O-)-METHYLTRANSFERASE RLMB"/>
    <property type="match status" value="1"/>
</dbReference>
<dbReference type="InterPro" id="IPR029064">
    <property type="entry name" value="Ribosomal_eL30-like_sf"/>
</dbReference>
<evidence type="ECO:0000256" key="3">
    <source>
        <dbReference type="SAM" id="MobiDB-lite"/>
    </source>
</evidence>
<dbReference type="EMBL" id="JANWOI010000001">
    <property type="protein sequence ID" value="MDA5193040.1"/>
    <property type="molecule type" value="Genomic_DNA"/>
</dbReference>
<dbReference type="GO" id="GO:0008173">
    <property type="term" value="F:RNA methyltransferase activity"/>
    <property type="evidence" value="ECO:0007669"/>
    <property type="project" value="InterPro"/>
</dbReference>
<dbReference type="AlphaFoldDB" id="A0A9X3TVZ9"/>
<dbReference type="SUPFAM" id="SSF55315">
    <property type="entry name" value="L30e-like"/>
    <property type="match status" value="1"/>
</dbReference>
<proteinExistence type="predicted"/>
<dbReference type="CDD" id="cd18103">
    <property type="entry name" value="SpoU-like_RlmB"/>
    <property type="match status" value="1"/>
</dbReference>
<reference evidence="5" key="2">
    <citation type="journal article" date="2023" name="Syst. Appl. Microbiol.">
        <title>Govania unica gen. nov., sp. nov., a rare biosphere bacterium that represents a novel family in the class Alphaproteobacteria.</title>
        <authorList>
            <person name="Vandamme P."/>
            <person name="Peeters C."/>
            <person name="Hettiarachchi A."/>
            <person name="Cnockaert M."/>
            <person name="Carlier A."/>
        </authorList>
    </citation>
    <scope>NUCLEOTIDE SEQUENCE</scope>
    <source>
        <strain evidence="5">LMG 31809</strain>
    </source>
</reference>
<dbReference type="SUPFAM" id="SSF75217">
    <property type="entry name" value="alpha/beta knot"/>
    <property type="match status" value="1"/>
</dbReference>
<protein>
    <submittedName>
        <fullName evidence="5">23S rRNA (Guanosine(2251)-2'-O)-methyltransferase RlmB</fullName>
    </submittedName>
</protein>
<feature type="region of interest" description="Disordered" evidence="3">
    <location>
        <begin position="1"/>
        <end position="24"/>
    </location>
</feature>
<comment type="caution">
    <text evidence="5">The sequence shown here is derived from an EMBL/GenBank/DDBJ whole genome shotgun (WGS) entry which is preliminary data.</text>
</comment>
<accession>A0A9X3TVZ9</accession>
<keyword evidence="2" id="KW-0808">Transferase</keyword>
<dbReference type="NCBIfam" id="TIGR00186">
    <property type="entry name" value="rRNA_methyl_3"/>
    <property type="match status" value="1"/>
</dbReference>
<evidence type="ECO:0000256" key="2">
    <source>
        <dbReference type="ARBA" id="ARBA00022679"/>
    </source>
</evidence>
<dbReference type="Gene3D" id="3.40.1280.10">
    <property type="match status" value="1"/>
</dbReference>